<dbReference type="AlphaFoldDB" id="G4YEK2"/>
<reference evidence="1 2" key="1">
    <citation type="journal article" date="2006" name="Science">
        <title>Phytophthora genome sequences uncover evolutionary origins and mechanisms of pathogenesis.</title>
        <authorList>
            <person name="Tyler B.M."/>
            <person name="Tripathy S."/>
            <person name="Zhang X."/>
            <person name="Dehal P."/>
            <person name="Jiang R.H."/>
            <person name="Aerts A."/>
            <person name="Arredondo F.D."/>
            <person name="Baxter L."/>
            <person name="Bensasson D."/>
            <person name="Beynon J.L."/>
            <person name="Chapman J."/>
            <person name="Damasceno C.M."/>
            <person name="Dorrance A.E."/>
            <person name="Dou D."/>
            <person name="Dickerman A.W."/>
            <person name="Dubchak I.L."/>
            <person name="Garbelotto M."/>
            <person name="Gijzen M."/>
            <person name="Gordon S.G."/>
            <person name="Govers F."/>
            <person name="Grunwald N.J."/>
            <person name="Huang W."/>
            <person name="Ivors K.L."/>
            <person name="Jones R.W."/>
            <person name="Kamoun S."/>
            <person name="Krampis K."/>
            <person name="Lamour K.H."/>
            <person name="Lee M.K."/>
            <person name="McDonald W.H."/>
            <person name="Medina M."/>
            <person name="Meijer H.J."/>
            <person name="Nordberg E.K."/>
            <person name="Maclean D.J."/>
            <person name="Ospina-Giraldo M.D."/>
            <person name="Morris P.F."/>
            <person name="Phuntumart V."/>
            <person name="Putnam N.H."/>
            <person name="Rash S."/>
            <person name="Rose J.K."/>
            <person name="Sakihama Y."/>
            <person name="Salamov A.A."/>
            <person name="Savidor A."/>
            <person name="Scheuring C.F."/>
            <person name="Smith B.M."/>
            <person name="Sobral B.W."/>
            <person name="Terry A."/>
            <person name="Torto-Alalibo T.A."/>
            <person name="Win J."/>
            <person name="Xu Z."/>
            <person name="Zhang H."/>
            <person name="Grigoriev I.V."/>
            <person name="Rokhsar D.S."/>
            <person name="Boore J.L."/>
        </authorList>
    </citation>
    <scope>NUCLEOTIDE SEQUENCE [LARGE SCALE GENOMIC DNA]</scope>
    <source>
        <strain evidence="1 2">P6497</strain>
    </source>
</reference>
<keyword evidence="2" id="KW-1185">Reference proteome</keyword>
<sequence length="255" mass="29211">MDEVAPATDQNARAPEEANAIHEEETAEKLTFAEMYTYLRSELTGLDLTRVKDVVSTVEYAEAMFAEVFNARPKEPLPADRNHYPELPDEEGERMLQFLLAHLSSGRSNERQWRAAMYDLARSIYKAHTRPLTKTIDHRIAELQVKAGPTSDPWPQKLLSKNEATDTDWSAVFHSLPFRSRRFPLQNEHPAVLTDSVDLKTRAALVWTRQVGADGIRDEQPRERYHVRLLNVSRFLDESALDAFIQGQFHGSYMS</sequence>
<accession>G4YEK2</accession>
<organism evidence="1 2">
    <name type="scientific">Phytophthora sojae (strain P6497)</name>
    <name type="common">Soybean stem and root rot agent</name>
    <name type="synonym">Phytophthora megasperma f. sp. glycines</name>
    <dbReference type="NCBI Taxonomy" id="1094619"/>
    <lineage>
        <taxon>Eukaryota</taxon>
        <taxon>Sar</taxon>
        <taxon>Stramenopiles</taxon>
        <taxon>Oomycota</taxon>
        <taxon>Peronosporomycetes</taxon>
        <taxon>Peronosporales</taxon>
        <taxon>Peronosporaceae</taxon>
        <taxon>Phytophthora</taxon>
    </lineage>
</organism>
<evidence type="ECO:0000313" key="2">
    <source>
        <dbReference type="Proteomes" id="UP000002640"/>
    </source>
</evidence>
<protein>
    <submittedName>
        <fullName evidence="1">Uncharacterized protein</fullName>
    </submittedName>
</protein>
<dbReference type="RefSeq" id="XP_009514554.1">
    <property type="nucleotide sequence ID" value="XM_009516259.1"/>
</dbReference>
<dbReference type="GeneID" id="20654176"/>
<dbReference type="KEGG" id="psoj:PHYSODRAFT_472017"/>
<dbReference type="EMBL" id="JH159151">
    <property type="protein sequence ID" value="EGZ27279.1"/>
    <property type="molecule type" value="Genomic_DNA"/>
</dbReference>
<dbReference type="Proteomes" id="UP000002640">
    <property type="component" value="Unassembled WGS sequence"/>
</dbReference>
<name>G4YEK2_PHYSP</name>
<gene>
    <name evidence="1" type="ORF">PHYSODRAFT_472017</name>
</gene>
<proteinExistence type="predicted"/>
<dbReference type="SMR" id="G4YEK2"/>
<evidence type="ECO:0000313" key="1">
    <source>
        <dbReference type="EMBL" id="EGZ27279.1"/>
    </source>
</evidence>
<dbReference type="InParanoid" id="G4YEK2"/>